<dbReference type="Proteomes" id="UP001612915">
    <property type="component" value="Unassembled WGS sequence"/>
</dbReference>
<evidence type="ECO:0000313" key="2">
    <source>
        <dbReference type="Proteomes" id="UP001612915"/>
    </source>
</evidence>
<organism evidence="1 2">
    <name type="scientific">Spongisporangium articulatum</name>
    <dbReference type="NCBI Taxonomy" id="3362603"/>
    <lineage>
        <taxon>Bacteria</taxon>
        <taxon>Bacillati</taxon>
        <taxon>Actinomycetota</taxon>
        <taxon>Actinomycetes</taxon>
        <taxon>Kineosporiales</taxon>
        <taxon>Kineosporiaceae</taxon>
        <taxon>Spongisporangium</taxon>
    </lineage>
</organism>
<keyword evidence="2" id="KW-1185">Reference proteome</keyword>
<evidence type="ECO:0000313" key="1">
    <source>
        <dbReference type="EMBL" id="MFI7588732.1"/>
    </source>
</evidence>
<protein>
    <submittedName>
        <fullName evidence="1">Uncharacterized protein</fullName>
    </submittedName>
</protein>
<accession>A0ABW8AQV8</accession>
<comment type="caution">
    <text evidence="1">The sequence shown here is derived from an EMBL/GenBank/DDBJ whole genome shotgun (WGS) entry which is preliminary data.</text>
</comment>
<gene>
    <name evidence="1" type="ORF">ACIB24_16810</name>
</gene>
<reference evidence="1 2" key="1">
    <citation type="submission" date="2024-10" db="EMBL/GenBank/DDBJ databases">
        <title>The Natural Products Discovery Center: Release of the First 8490 Sequenced Strains for Exploring Actinobacteria Biosynthetic Diversity.</title>
        <authorList>
            <person name="Kalkreuter E."/>
            <person name="Kautsar S.A."/>
            <person name="Yang D."/>
            <person name="Bader C.D."/>
            <person name="Teijaro C.N."/>
            <person name="Fluegel L."/>
            <person name="Davis C.M."/>
            <person name="Simpson J.R."/>
            <person name="Lauterbach L."/>
            <person name="Steele A.D."/>
            <person name="Gui C."/>
            <person name="Meng S."/>
            <person name="Li G."/>
            <person name="Viehrig K."/>
            <person name="Ye F."/>
            <person name="Su P."/>
            <person name="Kiefer A.F."/>
            <person name="Nichols A."/>
            <person name="Cepeda A.J."/>
            <person name="Yan W."/>
            <person name="Fan B."/>
            <person name="Jiang Y."/>
            <person name="Adhikari A."/>
            <person name="Zheng C.-J."/>
            <person name="Schuster L."/>
            <person name="Cowan T.M."/>
            <person name="Smanski M.J."/>
            <person name="Chevrette M.G."/>
            <person name="De Carvalho L.P.S."/>
            <person name="Shen B."/>
        </authorList>
    </citation>
    <scope>NUCLEOTIDE SEQUENCE [LARGE SCALE GENOMIC DNA]</scope>
    <source>
        <strain evidence="1 2">NPDC049639</strain>
    </source>
</reference>
<proteinExistence type="predicted"/>
<dbReference type="RefSeq" id="WP_398282714.1">
    <property type="nucleotide sequence ID" value="NZ_JBITLV010000005.1"/>
</dbReference>
<name>A0ABW8AQV8_9ACTN</name>
<dbReference type="EMBL" id="JBITLV010000005">
    <property type="protein sequence ID" value="MFI7588732.1"/>
    <property type="molecule type" value="Genomic_DNA"/>
</dbReference>
<sequence length="101" mass="11272">MTEYVYDEEASAALHMDVVHEVDAPPSRSTWVEAMRRLNRIEDPLARRLVRLHIDCGSGVGECDDVEEYDGESVPVGWGCETMEIIAGHFGVQYPVATDGY</sequence>